<keyword evidence="7" id="KW-0249">Electron transport</keyword>
<evidence type="ECO:0000256" key="5">
    <source>
        <dbReference type="ARBA" id="ARBA00022660"/>
    </source>
</evidence>
<dbReference type="EMBL" id="HACG01012641">
    <property type="protein sequence ID" value="CEK59506.1"/>
    <property type="molecule type" value="Transcribed_RNA"/>
</dbReference>
<evidence type="ECO:0000256" key="2">
    <source>
        <dbReference type="ARBA" id="ARBA00008554"/>
    </source>
</evidence>
<accession>A0A0B6YUN8</accession>
<evidence type="ECO:0000256" key="10">
    <source>
        <dbReference type="ARBA" id="ARBA00031021"/>
    </source>
</evidence>
<evidence type="ECO:0000313" key="15">
    <source>
        <dbReference type="EMBL" id="CEK59506.1"/>
    </source>
</evidence>
<dbReference type="GO" id="GO:0045275">
    <property type="term" value="C:respiratory chain complex III"/>
    <property type="evidence" value="ECO:0007669"/>
    <property type="project" value="InterPro"/>
</dbReference>
<comment type="subcellular location">
    <subcellularLocation>
        <location evidence="1">Mitochondrion inner membrane</location>
        <topology evidence="1">Peripheral membrane protein</topology>
        <orientation evidence="1">Matrix side</orientation>
    </subcellularLocation>
</comment>
<keyword evidence="6" id="KW-0999">Mitochondrion inner membrane</keyword>
<name>A0A0B6YUN8_9EUPU</name>
<comment type="subunit">
    <text evidence="13">Component of the ubiquinol-cytochrome c oxidoreductase (cytochrome b-c1 complex, complex III, CIII), a multisubunit enzyme composed of 3 respiratory subunits cytochrome b, cytochrome c1 and Rieske protein, 2 core protein subunits, and additional low-molecular weight protein subunits. The complex exists as an obligatory dimer and forms supercomplexes (SCs) in the inner mitochondrial membrane with cytochrome c oxidase (complex IV, CIV).</text>
</comment>
<evidence type="ECO:0000256" key="13">
    <source>
        <dbReference type="ARBA" id="ARBA00038521"/>
    </source>
</evidence>
<protein>
    <recommendedName>
        <fullName evidence="3">Cytochrome b-c1 complex subunit 7</fullName>
    </recommendedName>
    <alternativeName>
        <fullName evidence="11">Complex III subunit 7</fullName>
    </alternativeName>
    <alternativeName>
        <fullName evidence="10">Complex III subunit VII</fullName>
    </alternativeName>
    <alternativeName>
        <fullName evidence="12">Ubiquinol-cytochrome c reductase complex 14 kDa protein</fullName>
    </alternativeName>
</protein>
<evidence type="ECO:0000256" key="9">
    <source>
        <dbReference type="ARBA" id="ARBA00023136"/>
    </source>
</evidence>
<dbReference type="InterPro" id="IPR003197">
    <property type="entry name" value="QCR7"/>
</dbReference>
<evidence type="ECO:0000256" key="6">
    <source>
        <dbReference type="ARBA" id="ARBA00022792"/>
    </source>
</evidence>
<keyword evidence="9" id="KW-0472">Membrane</keyword>
<keyword evidence="5" id="KW-0679">Respiratory chain</keyword>
<proteinExistence type="inferred from homology"/>
<evidence type="ECO:0000256" key="12">
    <source>
        <dbReference type="ARBA" id="ARBA00032927"/>
    </source>
</evidence>
<dbReference type="GO" id="GO:0005743">
    <property type="term" value="C:mitochondrial inner membrane"/>
    <property type="evidence" value="ECO:0007669"/>
    <property type="project" value="UniProtKB-SubCell"/>
</dbReference>
<sequence>SNLLTSIFNKVNMAAPARQAVKAAVDKSSLLYKFRRWMYYKSYFPEIGLRKDDTILEDFRHAHILKEALRRLPQNEIDARNFRILRAHQLSMMKTVLPRDQWTDFETDTPYLWPYIREVEKELKEKKEWNSV</sequence>
<evidence type="ECO:0000256" key="7">
    <source>
        <dbReference type="ARBA" id="ARBA00022982"/>
    </source>
</evidence>
<comment type="similarity">
    <text evidence="2">Belongs to the UQCRB/QCR7 family.</text>
</comment>
<dbReference type="AlphaFoldDB" id="A0A0B6YUN8"/>
<dbReference type="GO" id="GO:0006122">
    <property type="term" value="P:mitochondrial electron transport, ubiquinol to cytochrome c"/>
    <property type="evidence" value="ECO:0007669"/>
    <property type="project" value="InterPro"/>
</dbReference>
<keyword evidence="4" id="KW-0813">Transport</keyword>
<feature type="non-terminal residue" evidence="15">
    <location>
        <position position="1"/>
    </location>
</feature>
<evidence type="ECO:0000256" key="11">
    <source>
        <dbReference type="ARBA" id="ARBA00031684"/>
    </source>
</evidence>
<dbReference type="PANTHER" id="PTHR12022">
    <property type="entry name" value="UBIQUINOL-CYTOCHROME C REDUCTASE COMPLEX 14 KD PROTEIN"/>
    <property type="match status" value="1"/>
</dbReference>
<evidence type="ECO:0000256" key="8">
    <source>
        <dbReference type="ARBA" id="ARBA00023128"/>
    </source>
</evidence>
<organism evidence="15">
    <name type="scientific">Arion vulgaris</name>
    <dbReference type="NCBI Taxonomy" id="1028688"/>
    <lineage>
        <taxon>Eukaryota</taxon>
        <taxon>Metazoa</taxon>
        <taxon>Spiralia</taxon>
        <taxon>Lophotrochozoa</taxon>
        <taxon>Mollusca</taxon>
        <taxon>Gastropoda</taxon>
        <taxon>Heterobranchia</taxon>
        <taxon>Euthyneura</taxon>
        <taxon>Panpulmonata</taxon>
        <taxon>Eupulmonata</taxon>
        <taxon>Stylommatophora</taxon>
        <taxon>Helicina</taxon>
        <taxon>Arionoidea</taxon>
        <taxon>Arionidae</taxon>
        <taxon>Arion</taxon>
    </lineage>
</organism>
<keyword evidence="8" id="KW-0496">Mitochondrion</keyword>
<evidence type="ECO:0000256" key="14">
    <source>
        <dbReference type="ARBA" id="ARBA00046393"/>
    </source>
</evidence>
<dbReference type="PANTHER" id="PTHR12022:SF0">
    <property type="entry name" value="CYTOCHROME B-C1 COMPLEX SUBUNIT 7"/>
    <property type="match status" value="1"/>
</dbReference>
<dbReference type="Gene3D" id="1.10.1090.10">
    <property type="entry name" value="Cytochrome b-c1 complex subunit 7"/>
    <property type="match status" value="1"/>
</dbReference>
<dbReference type="SUPFAM" id="SSF81524">
    <property type="entry name" value="14 kDa protein of cytochrome bc1 complex (Ubiquinol-cytochrome c reductase)"/>
    <property type="match status" value="1"/>
</dbReference>
<gene>
    <name evidence="15" type="primary">ORF36553</name>
</gene>
<evidence type="ECO:0000256" key="3">
    <source>
        <dbReference type="ARBA" id="ARBA00016323"/>
    </source>
</evidence>
<evidence type="ECO:0000256" key="1">
    <source>
        <dbReference type="ARBA" id="ARBA00004443"/>
    </source>
</evidence>
<evidence type="ECO:0000256" key="4">
    <source>
        <dbReference type="ARBA" id="ARBA00022448"/>
    </source>
</evidence>
<dbReference type="Pfam" id="PF02271">
    <property type="entry name" value="UCR_14kD"/>
    <property type="match status" value="1"/>
</dbReference>
<reference evidence="15" key="1">
    <citation type="submission" date="2014-12" db="EMBL/GenBank/DDBJ databases">
        <title>Insight into the proteome of Arion vulgaris.</title>
        <authorList>
            <person name="Aradska J."/>
            <person name="Bulat T."/>
            <person name="Smidak R."/>
            <person name="Sarate P."/>
            <person name="Gangsoo J."/>
            <person name="Sialana F."/>
            <person name="Bilban M."/>
            <person name="Lubec G."/>
        </authorList>
    </citation>
    <scope>NUCLEOTIDE SEQUENCE</scope>
    <source>
        <tissue evidence="15">Skin</tissue>
    </source>
</reference>
<dbReference type="InterPro" id="IPR036544">
    <property type="entry name" value="QCR7_sf"/>
</dbReference>
<comment type="subunit">
    <text evidence="14">Component of the ubiquinol-cytochrome c oxidoreductase (cytochrome b-c1 complex, complex III, CIII), a multisubunit enzyme composed of 11 subunits. The complex is composed of 3 respiratory subunits cytochrome b, cytochrome c1 and Rieske protein UQCRFS1, 2 core protein subunits UQCRC1/QCR1 and UQCRC2/QCR2, and 6 low-molecular weight protein subunits UQCRH/QCR6, UQCRB/QCR7, UQCRQ/QCR8, UQCR10/QCR9, UQCR11/QCR10 and subunit 9, the cleavage product of Rieske protein UQCRFS1. The complex exists as an obligatory dimer and forms supercomplexes (SCs) in the inner mitochondrial membrane with NADH-ubiquinone oxidoreductase (complex I, CI) and cytochrome c oxidase (complex IV, CIV), resulting in different assemblies (supercomplex SCI(1)III(2)IV(1) and megacomplex MCI(2)III(2)IV(2)).</text>
</comment>
<dbReference type="FunFam" id="1.10.1090.10:FF:000001">
    <property type="entry name" value="Cytochrome b-c1 complex subunit 7"/>
    <property type="match status" value="1"/>
</dbReference>